<evidence type="ECO:0000313" key="3">
    <source>
        <dbReference type="EMBL" id="PVZ65688.1"/>
    </source>
</evidence>
<feature type="domain" description="Excalibur calcium-binding" evidence="2">
    <location>
        <begin position="108"/>
        <end position="143"/>
    </location>
</feature>
<evidence type="ECO:0000313" key="4">
    <source>
        <dbReference type="Proteomes" id="UP000244906"/>
    </source>
</evidence>
<evidence type="ECO:0000256" key="1">
    <source>
        <dbReference type="SAM" id="MobiDB-lite"/>
    </source>
</evidence>
<dbReference type="SMART" id="SM00894">
    <property type="entry name" value="Excalibur"/>
    <property type="match status" value="1"/>
</dbReference>
<proteinExistence type="predicted"/>
<keyword evidence="4" id="KW-1185">Reference proteome</keyword>
<reference evidence="3 4" key="1">
    <citation type="submission" date="2018-04" db="EMBL/GenBank/DDBJ databases">
        <title>Thalassorhabdus spongiae gen. nov., sp. nov., isolated from a marine sponge in South-West Iceland.</title>
        <authorList>
            <person name="Knobloch S."/>
            <person name="Daussin A."/>
            <person name="Johannsson R."/>
            <person name="Marteinsson V.T."/>
        </authorList>
    </citation>
    <scope>NUCLEOTIDE SEQUENCE [LARGE SCALE GENOMIC DNA]</scope>
    <source>
        <strain evidence="3 4">Hp12</strain>
    </source>
</reference>
<dbReference type="Pfam" id="PF05901">
    <property type="entry name" value="Excalibur"/>
    <property type="match status" value="1"/>
</dbReference>
<gene>
    <name evidence="3" type="ORF">DC094_17540</name>
</gene>
<dbReference type="AlphaFoldDB" id="A0A2V1GU32"/>
<name>A0A2V1GU32_9GAMM</name>
<dbReference type="EMBL" id="QDDL01000009">
    <property type="protein sequence ID" value="PVZ65688.1"/>
    <property type="molecule type" value="Genomic_DNA"/>
</dbReference>
<evidence type="ECO:0000259" key="2">
    <source>
        <dbReference type="SMART" id="SM00894"/>
    </source>
</evidence>
<dbReference type="Proteomes" id="UP000244906">
    <property type="component" value="Unassembled WGS sequence"/>
</dbReference>
<dbReference type="InterPro" id="IPR008613">
    <property type="entry name" value="Excalibur_Ca-bd_domain"/>
</dbReference>
<accession>A0A2V1GU32</accession>
<sequence>MKKLIIIAILVVIGWYGNQLYQKNQFPILQTQDTNFQSSSMTKCIAQDGKVYYGKISEDIDCDRIEKVKGSVQIISSNQFKYESTPEESSSFQESSPKKSSSRYSCTGKQHCSQMSSCEEAKFYIKNCPNTKMDGDHDGIPCERQICGHW</sequence>
<feature type="region of interest" description="Disordered" evidence="1">
    <location>
        <begin position="81"/>
        <end position="107"/>
    </location>
</feature>
<organism evidence="3 4">
    <name type="scientific">Pelagibaculum spongiae</name>
    <dbReference type="NCBI Taxonomy" id="2080658"/>
    <lineage>
        <taxon>Bacteria</taxon>
        <taxon>Pseudomonadati</taxon>
        <taxon>Pseudomonadota</taxon>
        <taxon>Gammaproteobacteria</taxon>
        <taxon>Oceanospirillales</taxon>
        <taxon>Pelagibaculum</taxon>
    </lineage>
</organism>
<comment type="caution">
    <text evidence="3">The sequence shown here is derived from an EMBL/GenBank/DDBJ whole genome shotgun (WGS) entry which is preliminary data.</text>
</comment>
<protein>
    <recommendedName>
        <fullName evidence="2">Excalibur calcium-binding domain-containing protein</fullName>
    </recommendedName>
</protein>
<dbReference type="OrthoDB" id="9800417at2"/>
<feature type="compositionally biased region" description="Low complexity" evidence="1">
    <location>
        <begin position="87"/>
        <end position="99"/>
    </location>
</feature>
<dbReference type="RefSeq" id="WP_116688427.1">
    <property type="nucleotide sequence ID" value="NZ_CAWNYD010000009.1"/>
</dbReference>